<keyword evidence="11" id="KW-0969">Cilium</keyword>
<gene>
    <name evidence="11" type="ORF">A9A59_1000</name>
</gene>
<keyword evidence="11" id="KW-0282">Flagellum</keyword>
<dbReference type="PANTHER" id="PTHR35091:SF2">
    <property type="entry name" value="FLAGELLAR PROTEIN FLIL"/>
    <property type="match status" value="1"/>
</dbReference>
<evidence type="ECO:0000256" key="7">
    <source>
        <dbReference type="ARBA" id="ARBA00022779"/>
    </source>
</evidence>
<name>A0A2A9HFJ9_TEPT2</name>
<evidence type="ECO:0000256" key="9">
    <source>
        <dbReference type="ARBA" id="ARBA00023136"/>
    </source>
</evidence>
<keyword evidence="11" id="KW-0966">Cell projection</keyword>
<evidence type="ECO:0000256" key="10">
    <source>
        <dbReference type="RuleBase" id="RU364125"/>
    </source>
</evidence>
<comment type="similarity">
    <text evidence="3 10">Belongs to the FliL family.</text>
</comment>
<dbReference type="InterPro" id="IPR005503">
    <property type="entry name" value="FliL"/>
</dbReference>
<evidence type="ECO:0000313" key="11">
    <source>
        <dbReference type="EMBL" id="PFG73795.1"/>
    </source>
</evidence>
<evidence type="ECO:0000256" key="6">
    <source>
        <dbReference type="ARBA" id="ARBA00022692"/>
    </source>
</evidence>
<evidence type="ECO:0000256" key="8">
    <source>
        <dbReference type="ARBA" id="ARBA00022989"/>
    </source>
</evidence>
<evidence type="ECO:0000256" key="1">
    <source>
        <dbReference type="ARBA" id="ARBA00002254"/>
    </source>
</evidence>
<keyword evidence="4 10" id="KW-1003">Cell membrane</keyword>
<dbReference type="GO" id="GO:0071978">
    <property type="term" value="P:bacterial-type flagellum-dependent swarming motility"/>
    <property type="evidence" value="ECO:0007669"/>
    <property type="project" value="TreeGrafter"/>
</dbReference>
<comment type="subcellular location">
    <subcellularLocation>
        <location evidence="2">Cell membrane</location>
        <topology evidence="2">Single-pass membrane protein</topology>
    </subcellularLocation>
</comment>
<dbReference type="RefSeq" id="WP_098503232.1">
    <property type="nucleotide sequence ID" value="NZ_PDJQ01000001.1"/>
</dbReference>
<reference evidence="11 12" key="1">
    <citation type="submission" date="2017-09" db="EMBL/GenBank/DDBJ databases">
        <title>Sequencing the genomes of two abundant thermophiles in Great Basin hot springs: Thermocrinis jamiesonii and novel Chloroflexi Thermoflexus hugenholtzii.</title>
        <authorList>
            <person name="Hedlund B."/>
        </authorList>
    </citation>
    <scope>NUCLEOTIDE SEQUENCE [LARGE SCALE GENOMIC DNA]</scope>
    <source>
        <strain evidence="11 12">G233</strain>
    </source>
</reference>
<dbReference type="GO" id="GO:0006935">
    <property type="term" value="P:chemotaxis"/>
    <property type="evidence" value="ECO:0007669"/>
    <property type="project" value="UniProtKB-KW"/>
</dbReference>
<keyword evidence="6 10" id="KW-0812">Transmembrane</keyword>
<evidence type="ECO:0000256" key="4">
    <source>
        <dbReference type="ARBA" id="ARBA00022475"/>
    </source>
</evidence>
<keyword evidence="7 10" id="KW-0283">Flagellar rotation</keyword>
<evidence type="ECO:0000256" key="3">
    <source>
        <dbReference type="ARBA" id="ARBA00008281"/>
    </source>
</evidence>
<keyword evidence="8 10" id="KW-1133">Transmembrane helix</keyword>
<keyword evidence="12" id="KW-1185">Reference proteome</keyword>
<dbReference type="GO" id="GO:0005886">
    <property type="term" value="C:plasma membrane"/>
    <property type="evidence" value="ECO:0007669"/>
    <property type="project" value="UniProtKB-SubCell"/>
</dbReference>
<dbReference type="AlphaFoldDB" id="A0A2A9HFJ9"/>
<evidence type="ECO:0000256" key="5">
    <source>
        <dbReference type="ARBA" id="ARBA00022500"/>
    </source>
</evidence>
<sequence length="179" mass="19559">MFKDKKILAGGAVLFAAAFWFYIKPNYMDPKPVPVYTAEQIAAAPRPTVFIGKPNAGGGHGGKPSNAPEGIVLNLKPTGTTQRYVKVIMALEFGPATPPWVGLSADKVAAKNAEFAHHLEPEMHKILDAIAYVIGSHTAEEVSTVEGKEKLKEELKEAINHHLHGEKVEKIYFETFIVQ</sequence>
<keyword evidence="5 10" id="KW-0145">Chemotaxis</keyword>
<keyword evidence="9 10" id="KW-0472">Membrane</keyword>
<accession>A0A2A9HFJ9</accession>
<feature type="transmembrane region" description="Helical" evidence="10">
    <location>
        <begin position="7"/>
        <end position="23"/>
    </location>
</feature>
<protein>
    <recommendedName>
        <fullName evidence="10">Flagellar protein FliL</fullName>
    </recommendedName>
</protein>
<dbReference type="Pfam" id="PF03748">
    <property type="entry name" value="FliL"/>
    <property type="match status" value="1"/>
</dbReference>
<evidence type="ECO:0000313" key="12">
    <source>
        <dbReference type="Proteomes" id="UP000223071"/>
    </source>
</evidence>
<dbReference type="EMBL" id="PDJQ01000001">
    <property type="protein sequence ID" value="PFG73795.1"/>
    <property type="molecule type" value="Genomic_DNA"/>
</dbReference>
<proteinExistence type="inferred from homology"/>
<dbReference type="Proteomes" id="UP000223071">
    <property type="component" value="Unassembled WGS sequence"/>
</dbReference>
<comment type="function">
    <text evidence="1 10">Controls the rotational direction of flagella during chemotaxis.</text>
</comment>
<organism evidence="11 12">
    <name type="scientific">Tepidiforma thermophila (strain KCTC 52669 / CGMCC 1.13589 / G233)</name>
    <dbReference type="NCBI Taxonomy" id="2761530"/>
    <lineage>
        <taxon>Bacteria</taxon>
        <taxon>Bacillati</taxon>
        <taxon>Chloroflexota</taxon>
        <taxon>Tepidiformia</taxon>
        <taxon>Tepidiformales</taxon>
        <taxon>Tepidiformaceae</taxon>
        <taxon>Tepidiforma</taxon>
    </lineage>
</organism>
<comment type="caution">
    <text evidence="11">The sequence shown here is derived from an EMBL/GenBank/DDBJ whole genome shotgun (WGS) entry which is preliminary data.</text>
</comment>
<dbReference type="GO" id="GO:0009425">
    <property type="term" value="C:bacterial-type flagellum basal body"/>
    <property type="evidence" value="ECO:0007669"/>
    <property type="project" value="InterPro"/>
</dbReference>
<dbReference type="PANTHER" id="PTHR35091">
    <property type="entry name" value="FLAGELLAR PROTEIN FLIL"/>
    <property type="match status" value="1"/>
</dbReference>
<evidence type="ECO:0000256" key="2">
    <source>
        <dbReference type="ARBA" id="ARBA00004162"/>
    </source>
</evidence>